<evidence type="ECO:0000313" key="2">
    <source>
        <dbReference type="Proteomes" id="UP000199170"/>
    </source>
</evidence>
<name>A0A1H3J4B5_9EURY</name>
<sequence length="107" mass="11529">MAVRPPQQGDDEPDSLEFGIAALTPYLSEANLTFPATTDEIVRALGDPAIPYDANGNAVALSEALAAVNRSQFDTQRELLDALHPVLEEYRESGGGLFSQLRALLPF</sequence>
<dbReference type="AlphaFoldDB" id="A0A1H3J4B5"/>
<reference evidence="2" key="1">
    <citation type="submission" date="2016-10" db="EMBL/GenBank/DDBJ databases">
        <authorList>
            <person name="Varghese N."/>
            <person name="Submissions S."/>
        </authorList>
    </citation>
    <scope>NUCLEOTIDE SEQUENCE [LARGE SCALE GENOMIC DNA]</scope>
    <source>
        <strain evidence="2">CGMCC 1.10118</strain>
    </source>
</reference>
<dbReference type="Proteomes" id="UP000199170">
    <property type="component" value="Unassembled WGS sequence"/>
</dbReference>
<evidence type="ECO:0000313" key="1">
    <source>
        <dbReference type="EMBL" id="SDY34776.1"/>
    </source>
</evidence>
<gene>
    <name evidence="1" type="ORF">SAMN04487946_1129</name>
</gene>
<accession>A0A1H3J4B5</accession>
<dbReference type="RefSeq" id="WP_089768670.1">
    <property type="nucleotide sequence ID" value="NZ_FNPB01000012.1"/>
</dbReference>
<dbReference type="Pfam" id="PF19102">
    <property type="entry name" value="DUF5789"/>
    <property type="match status" value="1"/>
</dbReference>
<organism evidence="1 2">
    <name type="scientific">Halobellus clavatus</name>
    <dbReference type="NCBI Taxonomy" id="660517"/>
    <lineage>
        <taxon>Archaea</taxon>
        <taxon>Methanobacteriati</taxon>
        <taxon>Methanobacteriota</taxon>
        <taxon>Stenosarchaea group</taxon>
        <taxon>Halobacteria</taxon>
        <taxon>Halobacteriales</taxon>
        <taxon>Haloferacaceae</taxon>
        <taxon>Halobellus</taxon>
    </lineage>
</organism>
<protein>
    <submittedName>
        <fullName evidence="1">Uncharacterized protein</fullName>
    </submittedName>
</protein>
<dbReference type="OrthoDB" id="317711at2157"/>
<proteinExistence type="predicted"/>
<dbReference type="EMBL" id="FNPB01000012">
    <property type="protein sequence ID" value="SDY34776.1"/>
    <property type="molecule type" value="Genomic_DNA"/>
</dbReference>
<dbReference type="InterPro" id="IPR043899">
    <property type="entry name" value="DUF5789"/>
</dbReference>
<keyword evidence="2" id="KW-1185">Reference proteome</keyword>